<proteinExistence type="predicted"/>
<dbReference type="PIRSF" id="PIRSF035009">
    <property type="entry name" value="UCP035009_HSDR_N"/>
    <property type="match status" value="1"/>
</dbReference>
<dbReference type="GO" id="GO:0004519">
    <property type="term" value="F:endonuclease activity"/>
    <property type="evidence" value="ECO:0007669"/>
    <property type="project" value="UniProtKB-KW"/>
</dbReference>
<evidence type="ECO:0000259" key="2">
    <source>
        <dbReference type="Pfam" id="PF04313"/>
    </source>
</evidence>
<evidence type="ECO:0000313" key="3">
    <source>
        <dbReference type="EMBL" id="MEA1080447.1"/>
    </source>
</evidence>
<dbReference type="InterPro" id="IPR017035">
    <property type="entry name" value="UCP035009_HsdR_All3000-type"/>
</dbReference>
<accession>A0ABU5NXJ7</accession>
<keyword evidence="3" id="KW-0255">Endonuclease</keyword>
<evidence type="ECO:0000256" key="1">
    <source>
        <dbReference type="SAM" id="MobiDB-lite"/>
    </source>
</evidence>
<dbReference type="Pfam" id="PF04313">
    <property type="entry name" value="HSDR_N"/>
    <property type="match status" value="1"/>
</dbReference>
<name>A0ABU5NXJ7_9GAMM</name>
<dbReference type="EMBL" id="JAYDCJ010000003">
    <property type="protein sequence ID" value="MEA1080447.1"/>
    <property type="molecule type" value="Genomic_DNA"/>
</dbReference>
<dbReference type="RefSeq" id="WP_322854950.1">
    <property type="nucleotide sequence ID" value="NZ_JAYDCJ010000003.1"/>
</dbReference>
<feature type="region of interest" description="Disordered" evidence="1">
    <location>
        <begin position="235"/>
        <end position="256"/>
    </location>
</feature>
<keyword evidence="3" id="KW-0540">Nuclease</keyword>
<comment type="caution">
    <text evidence="3">The sequence shown here is derived from an EMBL/GenBank/DDBJ whole genome shotgun (WGS) entry which is preliminary data.</text>
</comment>
<reference evidence="3 4" key="1">
    <citation type="submission" date="2023-12" db="EMBL/GenBank/DDBJ databases">
        <title>Marinobacter qingdaonensis sp. nov., isolated from the intertidal sediment of Qingdao, PR China.</title>
        <authorList>
            <person name="Li Y."/>
        </authorList>
    </citation>
    <scope>NUCLEOTIDE SEQUENCE [LARGE SCALE GENOMIC DNA]</scope>
    <source>
        <strain evidence="3 4">ASW11-75</strain>
    </source>
</reference>
<organism evidence="3 4">
    <name type="scientific">Marinobacter qingdaonensis</name>
    <dbReference type="NCBI Taxonomy" id="3108486"/>
    <lineage>
        <taxon>Bacteria</taxon>
        <taxon>Pseudomonadati</taxon>
        <taxon>Pseudomonadota</taxon>
        <taxon>Gammaproteobacteria</taxon>
        <taxon>Pseudomonadales</taxon>
        <taxon>Marinobacteraceae</taxon>
        <taxon>Marinobacter</taxon>
    </lineage>
</organism>
<dbReference type="Proteomes" id="UP001305746">
    <property type="component" value="Unassembled WGS sequence"/>
</dbReference>
<feature type="domain" description="Restriction endonuclease type I HsdR N-terminal" evidence="2">
    <location>
        <begin position="61"/>
        <end position="127"/>
    </location>
</feature>
<evidence type="ECO:0000313" key="4">
    <source>
        <dbReference type="Proteomes" id="UP001305746"/>
    </source>
</evidence>
<keyword evidence="3" id="KW-0378">Hydrolase</keyword>
<gene>
    <name evidence="3" type="ORF">U5822_07180</name>
</gene>
<protein>
    <submittedName>
        <fullName evidence="3">Type I restriction endonuclease</fullName>
    </submittedName>
</protein>
<keyword evidence="4" id="KW-1185">Reference proteome</keyword>
<dbReference type="InterPro" id="IPR007409">
    <property type="entry name" value="Restrct_endonuc_type1_HsdR_N"/>
</dbReference>
<sequence>MEFKDKVMALVEKIEKMGGNLETEEATKNALVMPFIHSVLGYDIFNPSEVVPEFTADTRTKKGEKVDYAISHDGTIQILIEAKKRGEQLTIKHASQLFRYFSCTDARIAVLTNGTVYQFFSDLDDANKMDERPFLELDLENLDDGAIPELQKLSKEQFDLDDVLSSAGEMKFSNQIKKIIQQQFREPDDELIKLLVSQVYEGKLTQAVKSDFKPIVKKALKQFLNDQINSRLQSAMNGYQEPESVTDDDRSEDEGNGIYTTEEEIEGYNLVKAMVRKILDPERVIMRDTKSYCGILIDDNNRKPLCRLHFNRSQKYLGVFDNEKNETRHPIGTINDIFAFEEHLMATASAYGY</sequence>
<feature type="compositionally biased region" description="Acidic residues" evidence="1">
    <location>
        <begin position="244"/>
        <end position="256"/>
    </location>
</feature>